<keyword evidence="4" id="KW-0602">Photosynthesis</keyword>
<feature type="region of interest" description="Disordered" evidence="11">
    <location>
        <begin position="53"/>
        <end position="133"/>
    </location>
</feature>
<keyword evidence="9" id="KW-0472">Membrane</keyword>
<reference evidence="15" key="1">
    <citation type="journal article" date="2013" name="Science">
        <title>Gene transfer from bacteria and archaea facilitated evolution of an extremophilic eukaryote.</title>
        <authorList>
            <person name="Schonknecht G."/>
            <person name="Chen W.H."/>
            <person name="Ternes C.M."/>
            <person name="Barbier G.G."/>
            <person name="Shrestha R.P."/>
            <person name="Stanke M."/>
            <person name="Brautigam A."/>
            <person name="Baker B.J."/>
            <person name="Banfield J.F."/>
            <person name="Garavito R.M."/>
            <person name="Carr K."/>
            <person name="Wilkerson C."/>
            <person name="Rensing S.A."/>
            <person name="Gagneul D."/>
            <person name="Dickenson N.E."/>
            <person name="Oesterhelt C."/>
            <person name="Lercher M.J."/>
            <person name="Weber A.P."/>
        </authorList>
    </citation>
    <scope>NUCLEOTIDE SEQUENCE [LARGE SCALE GENOMIC DNA]</scope>
    <source>
        <strain evidence="15">074W</strain>
    </source>
</reference>
<keyword evidence="6" id="KW-0934">Plastid</keyword>
<keyword evidence="7 10" id="KW-0605">Phycobilisome</keyword>
<dbReference type="InterPro" id="IPR001297">
    <property type="entry name" value="PBS_linker_dom"/>
</dbReference>
<evidence type="ECO:0000256" key="6">
    <source>
        <dbReference type="ARBA" id="ARBA00022640"/>
    </source>
</evidence>
<evidence type="ECO:0000256" key="3">
    <source>
        <dbReference type="ARBA" id="ARBA00022528"/>
    </source>
</evidence>
<evidence type="ECO:0000313" key="14">
    <source>
        <dbReference type="EMBL" id="EME29162.1"/>
    </source>
</evidence>
<evidence type="ECO:0000256" key="4">
    <source>
        <dbReference type="ARBA" id="ARBA00022531"/>
    </source>
</evidence>
<feature type="domain" description="PBS-linker" evidence="13">
    <location>
        <begin position="148"/>
        <end position="334"/>
    </location>
</feature>
<comment type="similarity">
    <text evidence="10">Belongs to the phycobilisome linker protein family.</text>
</comment>
<accession>M2XGH6</accession>
<dbReference type="PANTHER" id="PTHR34011">
    <property type="entry name" value="PHYCOBILISOME 32.1 KDA LINKER POLYPEPTIDE, PHYCOCYANIN-ASSOCIATED, ROD 2-RELATED"/>
    <property type="match status" value="1"/>
</dbReference>
<keyword evidence="15" id="KW-1185">Reference proteome</keyword>
<dbReference type="Pfam" id="PF00427">
    <property type="entry name" value="PBS_linker_poly"/>
    <property type="match status" value="1"/>
</dbReference>
<dbReference type="AlphaFoldDB" id="M2XGH6"/>
<sequence>MDSSLSFVNSSIVWGTNRNYVGGLSTSGFRGRPIASNIQKTGRSRLVFYARADNGKDSKDSKDISSSRDKVENKAEEKKDVRKPAESSATPSSAPTARVEAPKAQTSSATTSQRSSASTEGSGGIKISQGGVKDNTAVPKFSKDYLSANGVSMLPKIGFERVKEKEYKIIPGRVRAGRFPPDETRNILEMAYQRIFGNNYIFEAEREELKTIDSAFQNGRYRVKDYIRALSKSDVFKNKFFYNRPVYNSIELCFRILLGRPCDSYAELKGKTSIYDSHGFDALIDSFLDDGEYDEAFGYDNVPYNRPYTLGTRNSTAQFAQLLRMSSRAADADYKSNERKAFTSSIQANRFGIQTVPRLLNRITARRSMGGRPGPVGAPCAGFRMGVEADNDGKVYRLDVTGFTEWTTGAAGAAGITLRSRSGRLYRNSTSMSKGVLSQFRRSNQAYLIPKDKMLERMIQIHQRGGKIVSVVPTA</sequence>
<evidence type="ECO:0000256" key="7">
    <source>
        <dbReference type="ARBA" id="ARBA00022738"/>
    </source>
</evidence>
<dbReference type="GO" id="GO:0012505">
    <property type="term" value="C:endomembrane system"/>
    <property type="evidence" value="ECO:0007669"/>
    <property type="project" value="UniProtKB-SubCell"/>
</dbReference>
<feature type="compositionally biased region" description="Low complexity" evidence="11">
    <location>
        <begin position="86"/>
        <end position="97"/>
    </location>
</feature>
<keyword evidence="3" id="KW-0150">Chloroplast</keyword>
<evidence type="ECO:0000256" key="5">
    <source>
        <dbReference type="ARBA" id="ARBA00022549"/>
    </source>
</evidence>
<dbReference type="RefSeq" id="XP_005705682.1">
    <property type="nucleotide sequence ID" value="XM_005705625.1"/>
</dbReference>
<dbReference type="EMBL" id="KB454511">
    <property type="protein sequence ID" value="EME29162.1"/>
    <property type="molecule type" value="Genomic_DNA"/>
</dbReference>
<dbReference type="OrthoDB" id="2871at2759"/>
<dbReference type="InterPro" id="IPR038255">
    <property type="entry name" value="PBS_linker_sf"/>
</dbReference>
<protein>
    <submittedName>
        <fullName evidence="14">Phycobilisome linker polypeptide</fullName>
    </submittedName>
</protein>
<feature type="domain" description="CpcD-like" evidence="12">
    <location>
        <begin position="423"/>
        <end position="474"/>
    </location>
</feature>
<dbReference type="Proteomes" id="UP000030680">
    <property type="component" value="Unassembled WGS sequence"/>
</dbReference>
<dbReference type="GeneID" id="17087980"/>
<dbReference type="GO" id="GO:0030089">
    <property type="term" value="C:phycobilisome"/>
    <property type="evidence" value="ECO:0007669"/>
    <property type="project" value="UniProtKB-UniRule"/>
</dbReference>
<dbReference type="InterPro" id="IPR008213">
    <property type="entry name" value="CpcD-like_dom"/>
</dbReference>
<feature type="compositionally biased region" description="Basic and acidic residues" evidence="11">
    <location>
        <begin position="53"/>
        <end position="85"/>
    </location>
</feature>
<evidence type="ECO:0000256" key="1">
    <source>
        <dbReference type="ARBA" id="ARBA00004185"/>
    </source>
</evidence>
<evidence type="ECO:0000256" key="8">
    <source>
        <dbReference type="ARBA" id="ARBA00023078"/>
    </source>
</evidence>
<proteinExistence type="inferred from homology"/>
<keyword evidence="8" id="KW-0793">Thylakoid</keyword>
<evidence type="ECO:0000259" key="12">
    <source>
        <dbReference type="PROSITE" id="PS51441"/>
    </source>
</evidence>
<dbReference type="PROSITE" id="PS51441">
    <property type="entry name" value="CPCD_LIKE"/>
    <property type="match status" value="1"/>
</dbReference>
<feature type="compositionally biased region" description="Low complexity" evidence="11">
    <location>
        <begin position="104"/>
        <end position="119"/>
    </location>
</feature>
<dbReference type="Pfam" id="PF01383">
    <property type="entry name" value="CpcD"/>
    <property type="match status" value="1"/>
</dbReference>
<evidence type="ECO:0000256" key="9">
    <source>
        <dbReference type="ARBA" id="ARBA00023136"/>
    </source>
</evidence>
<gene>
    <name evidence="14" type="ORF">Gasu_33650</name>
</gene>
<evidence type="ECO:0000259" key="13">
    <source>
        <dbReference type="PROSITE" id="PS51445"/>
    </source>
</evidence>
<dbReference type="GO" id="GO:0009535">
    <property type="term" value="C:chloroplast thylakoid membrane"/>
    <property type="evidence" value="ECO:0007669"/>
    <property type="project" value="UniProtKB-SubCell"/>
</dbReference>
<keyword evidence="5" id="KW-0042">Antenna complex</keyword>
<organism evidence="14 15">
    <name type="scientific">Galdieria sulphuraria</name>
    <name type="common">Red alga</name>
    <dbReference type="NCBI Taxonomy" id="130081"/>
    <lineage>
        <taxon>Eukaryota</taxon>
        <taxon>Rhodophyta</taxon>
        <taxon>Bangiophyceae</taxon>
        <taxon>Galdieriales</taxon>
        <taxon>Galdieriaceae</taxon>
        <taxon>Galdieria</taxon>
    </lineage>
</organism>
<dbReference type="Gene3D" id="1.10.3130.20">
    <property type="entry name" value="Phycobilisome linker domain"/>
    <property type="match status" value="1"/>
</dbReference>
<dbReference type="PROSITE" id="PS51445">
    <property type="entry name" value="PBS_LINKER"/>
    <property type="match status" value="1"/>
</dbReference>
<dbReference type="OMA" id="TVFIVPY"/>
<dbReference type="Gramene" id="EME29162">
    <property type="protein sequence ID" value="EME29162"/>
    <property type="gene ID" value="Gasu_33650"/>
</dbReference>
<evidence type="ECO:0000313" key="15">
    <source>
        <dbReference type="Proteomes" id="UP000030680"/>
    </source>
</evidence>
<dbReference type="GO" id="GO:0015979">
    <property type="term" value="P:photosynthesis"/>
    <property type="evidence" value="ECO:0007669"/>
    <property type="project" value="UniProtKB-KW"/>
</dbReference>
<comment type="subcellular location">
    <subcellularLocation>
        <location evidence="2">Endomembrane system</location>
    </subcellularLocation>
    <subcellularLocation>
        <location evidence="1">Plastid</location>
        <location evidence="1">Chloroplast thylakoid membrane</location>
        <topology evidence="1">Peripheral membrane protein</topology>
        <orientation evidence="1">Stromal side</orientation>
    </subcellularLocation>
</comment>
<evidence type="ECO:0000256" key="11">
    <source>
        <dbReference type="SAM" id="MobiDB-lite"/>
    </source>
</evidence>
<dbReference type="STRING" id="130081.M2XGH6"/>
<name>M2XGH6_GALSU</name>
<dbReference type="KEGG" id="gsl:Gasu_33650"/>
<evidence type="ECO:0000256" key="2">
    <source>
        <dbReference type="ARBA" id="ARBA00004308"/>
    </source>
</evidence>
<evidence type="ECO:0000256" key="10">
    <source>
        <dbReference type="PROSITE-ProRule" id="PRU00775"/>
    </source>
</evidence>
<dbReference type="SMART" id="SM01094">
    <property type="entry name" value="CpcD"/>
    <property type="match status" value="1"/>
</dbReference>